<dbReference type="GeneTree" id="ENSGT00940000155824"/>
<feature type="compositionally biased region" description="Basic and acidic residues" evidence="2">
    <location>
        <begin position="198"/>
        <end position="218"/>
    </location>
</feature>
<dbReference type="GO" id="GO:0005874">
    <property type="term" value="C:microtubule"/>
    <property type="evidence" value="ECO:0007669"/>
    <property type="project" value="TreeGrafter"/>
</dbReference>
<evidence type="ECO:0000256" key="2">
    <source>
        <dbReference type="SAM" id="MobiDB-lite"/>
    </source>
</evidence>
<proteinExistence type="predicted"/>
<dbReference type="InterPro" id="IPR043197">
    <property type="entry name" value="Plakin"/>
</dbReference>
<dbReference type="GO" id="GO:0042060">
    <property type="term" value="P:wound healing"/>
    <property type="evidence" value="ECO:0007669"/>
    <property type="project" value="TreeGrafter"/>
</dbReference>
<feature type="region of interest" description="Disordered" evidence="2">
    <location>
        <begin position="345"/>
        <end position="374"/>
    </location>
</feature>
<dbReference type="SUPFAM" id="SSF47576">
    <property type="entry name" value="Calponin-homology domain, CH-domain"/>
    <property type="match status" value="1"/>
</dbReference>
<dbReference type="GO" id="GO:0016020">
    <property type="term" value="C:membrane"/>
    <property type="evidence" value="ECO:0007669"/>
    <property type="project" value="TreeGrafter"/>
</dbReference>
<feature type="region of interest" description="Disordered" evidence="2">
    <location>
        <begin position="194"/>
        <end position="237"/>
    </location>
</feature>
<feature type="compositionally biased region" description="Basic residues" evidence="2">
    <location>
        <begin position="24"/>
        <end position="40"/>
    </location>
</feature>
<feature type="region of interest" description="Disordered" evidence="2">
    <location>
        <begin position="1"/>
        <end position="73"/>
    </location>
</feature>
<keyword evidence="1" id="KW-0175">Coiled coil</keyword>
<dbReference type="Ensembl" id="ENSAPOT00000032873.1">
    <property type="protein sequence ID" value="ENSAPOP00000014551.1"/>
    <property type="gene ID" value="ENSAPOG00000017504.1"/>
</dbReference>
<dbReference type="GO" id="GO:0005198">
    <property type="term" value="F:structural molecule activity"/>
    <property type="evidence" value="ECO:0007669"/>
    <property type="project" value="TreeGrafter"/>
</dbReference>
<feature type="domain" description="Calponin-homology (CH)" evidence="3">
    <location>
        <begin position="402"/>
        <end position="506"/>
    </location>
</feature>
<dbReference type="GO" id="GO:0005737">
    <property type="term" value="C:cytoplasm"/>
    <property type="evidence" value="ECO:0007669"/>
    <property type="project" value="TreeGrafter"/>
</dbReference>
<dbReference type="InParanoid" id="A0A3Q1F9S0"/>
<evidence type="ECO:0000259" key="3">
    <source>
        <dbReference type="PROSITE" id="PS50021"/>
    </source>
</evidence>
<dbReference type="PANTHER" id="PTHR23169:SF25">
    <property type="entry name" value="MICROTUBULE-ACTIN CROSS-LINKING FACTOR 1, ISOFORMS 1_2_3_4_5"/>
    <property type="match status" value="1"/>
</dbReference>
<dbReference type="FunFam" id="1.10.418.10:FF:000002">
    <property type="entry name" value="Microtubule-actin cross-linking factor 1"/>
    <property type="match status" value="1"/>
</dbReference>
<dbReference type="Proteomes" id="UP000257200">
    <property type="component" value="Unplaced"/>
</dbReference>
<dbReference type="PANTHER" id="PTHR23169">
    <property type="entry name" value="ENVOPLAKIN"/>
    <property type="match status" value="1"/>
</dbReference>
<dbReference type="PROSITE" id="PS50021">
    <property type="entry name" value="CH"/>
    <property type="match status" value="1"/>
</dbReference>
<dbReference type="FunFam" id="1.20.58.60:FF:000009">
    <property type="entry name" value="dystonin isoform X1"/>
    <property type="match status" value="1"/>
</dbReference>
<dbReference type="SMART" id="SM00033">
    <property type="entry name" value="CH"/>
    <property type="match status" value="1"/>
</dbReference>
<dbReference type="GO" id="GO:0045104">
    <property type="term" value="P:intermediate filament cytoskeleton organization"/>
    <property type="evidence" value="ECO:0007669"/>
    <property type="project" value="InterPro"/>
</dbReference>
<dbReference type="STRING" id="80966.ENSAPOP00000014551"/>
<dbReference type="Gene3D" id="1.10.418.10">
    <property type="entry name" value="Calponin-like domain"/>
    <property type="match status" value="1"/>
</dbReference>
<dbReference type="InterPro" id="IPR036872">
    <property type="entry name" value="CH_dom_sf"/>
</dbReference>
<keyword evidence="5" id="KW-1185">Reference proteome</keyword>
<sequence>MGNSMGCVRPPREGELTGAPPLSPKKRLRFRRKHKGKKSRKGDVEQEDYERRRSHEHEEYEEDEEEKASVLETDFGARSVKLVPDTQFAHSKTNPLSNTLSPGSVSATVGGLLANRILEASPKPSPAWRGVFCLPGEEDTVSAIIDVSSIPSQTTTTTPINTAPALGSTTPGGGRVCRVREKVQGVLEKPWVLRQKKERKDKARADRDEKQHREEKAAPEGTTQAEQAPSASERKGVVHIREVDGKLCVVRTVYPSDYGSPVWRGENEGEVEVRKELPAVSPVTGNILKVQLSEEDRSKSRISAADFPSSSHQLRIQETPAVRGFRLDSPACSQEKSSLLESGYASDLPLTSPETAGTTPSQTDWGGLTSSSSERLDSMMESPLGLHQQISEIYVSGESGDLTAKEKLLLWSQQATEGYPGLRCVNFTSSWSDGRMFNALLHRYRPDLIDMEVVSRQSNRENLEQAFEIAESLGVTRLLDAEDVDVPSPDEKSVITYVSSIYDAFPKIPEGGEGIAAHEVDQRWSEYQSRFSSLLQWSRQHTALMANKNFPQNPVELKALYNEYVHFKETEIPAKEIEKGHIEHLYKMLEVWIEFGRIKLPQGLHPNDLEEDWGKLILEMLEREKALRPAVERLELLLQRANKIQNMALDCEEKLTLAKNTLQSDMSRVESGEAVQCEKELACYLQDCESLIRQLNLELKVLRDEKYYQVEQLAFRVSCLQEELVSLRLQCSSVYRKGHFTQALGTTVTDHSSQRSTDSGLSLGQTLLGAVGAVGAALLRRPMARSQLVAMSSSEDEGSLRFIYELLGWVEETQELLERAEWGADLPSVENNLKEHNSIHTAVEELMSSLQEAQSYEAKVTPNFRSSYSETLAKLEHQYCKLREHSSWRLRSLESLHAFVSHCTEELIWLNEREEEEIAFDWSDNNTNMNAKREIYSEMRLELDEKRDVMRSLQETASRLCQENHPAKQTVEAYSAALQTQWQWVDQLCVCVEQHLKDNTAYFQFMSDARDCESYLRQLQETIKRQYTCDKNSRLSKLEDLLQDSMVPVRLFLSKNLISFFALYGANLQRSMLYNTVEVGYICNVRPIFIFSFFKKNEI</sequence>
<reference evidence="4" key="1">
    <citation type="submission" date="2025-08" db="UniProtKB">
        <authorList>
            <consortium name="Ensembl"/>
        </authorList>
    </citation>
    <scope>IDENTIFICATION</scope>
</reference>
<dbReference type="GO" id="GO:0005882">
    <property type="term" value="C:intermediate filament"/>
    <property type="evidence" value="ECO:0007669"/>
    <property type="project" value="TreeGrafter"/>
</dbReference>
<feature type="compositionally biased region" description="Basic and acidic residues" evidence="2">
    <location>
        <begin position="41"/>
        <end position="58"/>
    </location>
</feature>
<dbReference type="InterPro" id="IPR049538">
    <property type="entry name" value="PCN-like_spectrin-like_rpt"/>
</dbReference>
<dbReference type="InterPro" id="IPR018159">
    <property type="entry name" value="Spectrin/alpha-actinin"/>
</dbReference>
<evidence type="ECO:0000313" key="4">
    <source>
        <dbReference type="Ensembl" id="ENSAPOP00000014551.1"/>
    </source>
</evidence>
<feature type="compositionally biased region" description="Polar residues" evidence="2">
    <location>
        <begin position="221"/>
        <end position="230"/>
    </location>
</feature>
<evidence type="ECO:0000256" key="1">
    <source>
        <dbReference type="SAM" id="Coils"/>
    </source>
</evidence>
<feature type="coiled-coil region" evidence="1">
    <location>
        <begin position="936"/>
        <end position="963"/>
    </location>
</feature>
<dbReference type="InterPro" id="IPR001715">
    <property type="entry name" value="CH_dom"/>
</dbReference>
<dbReference type="Pfam" id="PF00307">
    <property type="entry name" value="CH"/>
    <property type="match status" value="1"/>
</dbReference>
<dbReference type="GO" id="GO:0045296">
    <property type="term" value="F:cadherin binding"/>
    <property type="evidence" value="ECO:0007669"/>
    <property type="project" value="TreeGrafter"/>
</dbReference>
<dbReference type="GO" id="GO:0015629">
    <property type="term" value="C:actin cytoskeleton"/>
    <property type="evidence" value="ECO:0007669"/>
    <property type="project" value="TreeGrafter"/>
</dbReference>
<dbReference type="FunFam" id="1.20.58.60:FF:000027">
    <property type="entry name" value="Microtubule-actin cross-linking factor 1"/>
    <property type="match status" value="1"/>
</dbReference>
<organism evidence="4 5">
    <name type="scientific">Acanthochromis polyacanthus</name>
    <name type="common">spiny chromis</name>
    <dbReference type="NCBI Taxonomy" id="80966"/>
    <lineage>
        <taxon>Eukaryota</taxon>
        <taxon>Metazoa</taxon>
        <taxon>Chordata</taxon>
        <taxon>Craniata</taxon>
        <taxon>Vertebrata</taxon>
        <taxon>Euteleostomi</taxon>
        <taxon>Actinopterygii</taxon>
        <taxon>Neopterygii</taxon>
        <taxon>Teleostei</taxon>
        <taxon>Neoteleostei</taxon>
        <taxon>Acanthomorphata</taxon>
        <taxon>Ovalentaria</taxon>
        <taxon>Pomacentridae</taxon>
        <taxon>Acanthochromis</taxon>
    </lineage>
</organism>
<reference evidence="4" key="2">
    <citation type="submission" date="2025-09" db="UniProtKB">
        <authorList>
            <consortium name="Ensembl"/>
        </authorList>
    </citation>
    <scope>IDENTIFICATION</scope>
</reference>
<dbReference type="GO" id="GO:0032886">
    <property type="term" value="P:regulation of microtubule-based process"/>
    <property type="evidence" value="ECO:0007669"/>
    <property type="project" value="TreeGrafter"/>
</dbReference>
<dbReference type="AlphaFoldDB" id="A0A3Q1F9S0"/>
<name>A0A3Q1F9S0_9TELE</name>
<dbReference type="Pfam" id="PF21019">
    <property type="entry name" value="Spectrin_3"/>
    <property type="match status" value="1"/>
</dbReference>
<feature type="region of interest" description="Disordered" evidence="2">
    <location>
        <begin position="153"/>
        <end position="175"/>
    </location>
</feature>
<protein>
    <submittedName>
        <fullName evidence="4">Microtubule-actin cross-linking factor 1-like</fullName>
    </submittedName>
</protein>
<dbReference type="Gene3D" id="1.20.58.60">
    <property type="match status" value="4"/>
</dbReference>
<dbReference type="SUPFAM" id="SSF46966">
    <property type="entry name" value="Spectrin repeat"/>
    <property type="match status" value="3"/>
</dbReference>
<dbReference type="Pfam" id="PF21020">
    <property type="entry name" value="Spectrin_4"/>
    <property type="match status" value="1"/>
</dbReference>
<accession>A0A3Q1F9S0</accession>
<dbReference type="SMART" id="SM00150">
    <property type="entry name" value="SPEC"/>
    <property type="match status" value="2"/>
</dbReference>
<dbReference type="GO" id="GO:0051893">
    <property type="term" value="P:regulation of focal adhesion assembly"/>
    <property type="evidence" value="ECO:0007669"/>
    <property type="project" value="TreeGrafter"/>
</dbReference>
<evidence type="ECO:0000313" key="5">
    <source>
        <dbReference type="Proteomes" id="UP000257200"/>
    </source>
</evidence>
<dbReference type="CDD" id="cd00176">
    <property type="entry name" value="SPEC"/>
    <property type="match status" value="1"/>
</dbReference>
<feature type="compositionally biased region" description="Polar residues" evidence="2">
    <location>
        <begin position="352"/>
        <end position="373"/>
    </location>
</feature>